<organism evidence="2 3">
    <name type="scientific">Sedimentimonas flavescens</name>
    <dbReference type="NCBI Taxonomy" id="2851012"/>
    <lineage>
        <taxon>Bacteria</taxon>
        <taxon>Pseudomonadati</taxon>
        <taxon>Pseudomonadota</taxon>
        <taxon>Alphaproteobacteria</taxon>
        <taxon>Rhodobacterales</taxon>
        <taxon>Rhodobacter group</taxon>
        <taxon>Sedimentimonas</taxon>
    </lineage>
</organism>
<keyword evidence="3" id="KW-1185">Reference proteome</keyword>
<dbReference type="EMBL" id="JAOWKW010000008">
    <property type="protein sequence ID" value="MCV2879365.1"/>
    <property type="molecule type" value="Genomic_DNA"/>
</dbReference>
<evidence type="ECO:0000256" key="1">
    <source>
        <dbReference type="SAM" id="SignalP"/>
    </source>
</evidence>
<keyword evidence="1" id="KW-0732">Signal</keyword>
<feature type="signal peptide" evidence="1">
    <location>
        <begin position="1"/>
        <end position="22"/>
    </location>
</feature>
<accession>A0ABT3A027</accession>
<feature type="chain" id="PRO_5047136540" evidence="1">
    <location>
        <begin position="23"/>
        <end position="261"/>
    </location>
</feature>
<evidence type="ECO:0000313" key="3">
    <source>
        <dbReference type="Proteomes" id="UP001526166"/>
    </source>
</evidence>
<evidence type="ECO:0000313" key="2">
    <source>
        <dbReference type="EMBL" id="MCV2879365.1"/>
    </source>
</evidence>
<name>A0ABT3A027_9RHOB</name>
<reference evidence="2 3" key="1">
    <citation type="submission" date="2022-10" db="EMBL/GenBank/DDBJ databases">
        <title>Sinirhodobacter sp. nov., isolated from ocean surface sediments.</title>
        <authorList>
            <person name="He W."/>
            <person name="Wang L."/>
            <person name="Zhang D.-F."/>
        </authorList>
    </citation>
    <scope>NUCLEOTIDE SEQUENCE [LARGE SCALE GENOMIC DNA]</scope>
    <source>
        <strain evidence="2 3">WL0115</strain>
    </source>
</reference>
<dbReference type="Proteomes" id="UP001526166">
    <property type="component" value="Unassembled WGS sequence"/>
</dbReference>
<proteinExistence type="predicted"/>
<sequence>MKSFIRAAAIALTPLIPMTAQADETSDLAQELANPIAAIISVPLQFNYDENLGLNGDGTRKTLNLQPVVPFALDNGATIVTRTIVPYIWQKNVIPGTSQSGLGDIMLNAWYTPANQGGLIWGVGPIVRIPTRTNVSSDTWAAGVTGIALKQSGQWTVGALANHLWDLESNPRTPTNATTIQPFVSYTTASAWSYSLQTEATYDWESEQWSIPINASASKLVMIGGKPVNLMGGIGYWADSPTGGPEDWRLRLQAQFVFPKK</sequence>
<comment type="caution">
    <text evidence="2">The sequence shown here is derived from an EMBL/GenBank/DDBJ whole genome shotgun (WGS) entry which is preliminary data.</text>
</comment>
<gene>
    <name evidence="2" type="ORF">OE699_10900</name>
</gene>
<dbReference type="RefSeq" id="WP_263848030.1">
    <property type="nucleotide sequence ID" value="NZ_JAOWKW010000008.1"/>
</dbReference>
<protein>
    <submittedName>
        <fullName evidence="2">Transporter</fullName>
    </submittedName>
</protein>